<feature type="signal peptide" evidence="1">
    <location>
        <begin position="1"/>
        <end position="20"/>
    </location>
</feature>
<dbReference type="Pfam" id="PF07589">
    <property type="entry name" value="PEP-CTERM"/>
    <property type="match status" value="1"/>
</dbReference>
<dbReference type="AlphaFoldDB" id="A0A7W2ELA3"/>
<feature type="domain" description="Ice-binding protein C-terminal" evidence="2">
    <location>
        <begin position="172"/>
        <end position="196"/>
    </location>
</feature>
<evidence type="ECO:0000259" key="2">
    <source>
        <dbReference type="Pfam" id="PF07589"/>
    </source>
</evidence>
<name>A0A7W2ELA3_9BURK</name>
<evidence type="ECO:0000313" key="3">
    <source>
        <dbReference type="EMBL" id="MBA5607916.1"/>
    </source>
</evidence>
<proteinExistence type="predicted"/>
<dbReference type="EMBL" id="JACEZS010000023">
    <property type="protein sequence ID" value="MBA5607916.1"/>
    <property type="molecule type" value="Genomic_DNA"/>
</dbReference>
<dbReference type="Proteomes" id="UP000566711">
    <property type="component" value="Unassembled WGS sequence"/>
</dbReference>
<reference evidence="3 4" key="1">
    <citation type="submission" date="2020-07" db="EMBL/GenBank/DDBJ databases">
        <title>Novel species isolated from subtropical streams in China.</title>
        <authorList>
            <person name="Lu H."/>
        </authorList>
    </citation>
    <scope>NUCLEOTIDE SEQUENCE [LARGE SCALE GENOMIC DNA]</scope>
    <source>
        <strain evidence="3 4">FT3S</strain>
    </source>
</reference>
<sequence length="199" mass="21567">MLKQFLYGGMLAACCSLAQASTIAPTEYAFSWTGFNVAAGYDMPWFDATRTVSGTFAGVDANHDSVIELNELSNLTINGTEYVHCAYNSGYNTCGVSAFSYSQAGGLQLNAQRTLYNSPPGPDDWSASQISYDVQRRSGYIDDMTFGRMQPPMGLELQMTPETITNVHQVSAVPEPQTYAMLGAGLLLLSVAAKRRTRA</sequence>
<organism evidence="3 4">
    <name type="scientific">Rugamonas fusca</name>
    <dbReference type="NCBI Taxonomy" id="2758568"/>
    <lineage>
        <taxon>Bacteria</taxon>
        <taxon>Pseudomonadati</taxon>
        <taxon>Pseudomonadota</taxon>
        <taxon>Betaproteobacteria</taxon>
        <taxon>Burkholderiales</taxon>
        <taxon>Oxalobacteraceae</taxon>
        <taxon>Telluria group</taxon>
        <taxon>Rugamonas</taxon>
    </lineage>
</organism>
<comment type="caution">
    <text evidence="3">The sequence shown here is derived from an EMBL/GenBank/DDBJ whole genome shotgun (WGS) entry which is preliminary data.</text>
</comment>
<feature type="chain" id="PRO_5031204775" evidence="1">
    <location>
        <begin position="21"/>
        <end position="199"/>
    </location>
</feature>
<evidence type="ECO:0000313" key="4">
    <source>
        <dbReference type="Proteomes" id="UP000566711"/>
    </source>
</evidence>
<dbReference type="RefSeq" id="WP_182220108.1">
    <property type="nucleotide sequence ID" value="NZ_JACEZS010000023.1"/>
</dbReference>
<keyword evidence="1" id="KW-0732">Signal</keyword>
<keyword evidence="4" id="KW-1185">Reference proteome</keyword>
<dbReference type="NCBIfam" id="TIGR02595">
    <property type="entry name" value="PEP_CTERM"/>
    <property type="match status" value="1"/>
</dbReference>
<dbReference type="InterPro" id="IPR013424">
    <property type="entry name" value="Ice-binding_C"/>
</dbReference>
<evidence type="ECO:0000256" key="1">
    <source>
        <dbReference type="SAM" id="SignalP"/>
    </source>
</evidence>
<gene>
    <name evidence="3" type="ORF">H3H36_21395</name>
</gene>
<accession>A0A7W2ELA3</accession>
<protein>
    <submittedName>
        <fullName evidence="3">PEP-CTERM sorting domain-containing protein</fullName>
    </submittedName>
</protein>